<dbReference type="CDD" id="cd00090">
    <property type="entry name" value="HTH_ARSR"/>
    <property type="match status" value="1"/>
</dbReference>
<dbReference type="EMBL" id="BSEJ01000009">
    <property type="protein sequence ID" value="GLJ61861.1"/>
    <property type="molecule type" value="Genomic_DNA"/>
</dbReference>
<reference evidence="5" key="2">
    <citation type="submission" date="2023-01" db="EMBL/GenBank/DDBJ databases">
        <authorList>
            <person name="Sun Q."/>
            <person name="Evtushenko L."/>
        </authorList>
    </citation>
    <scope>NUCLEOTIDE SEQUENCE</scope>
    <source>
        <strain evidence="5">VKM Ac-1020</strain>
    </source>
</reference>
<dbReference type="InterPro" id="IPR051011">
    <property type="entry name" value="Metal_resp_trans_reg"/>
</dbReference>
<dbReference type="InterPro" id="IPR012318">
    <property type="entry name" value="HTH_CRP"/>
</dbReference>
<evidence type="ECO:0000313" key="6">
    <source>
        <dbReference type="Proteomes" id="UP001142462"/>
    </source>
</evidence>
<name>A0A9W6H3D1_9MICO</name>
<dbReference type="InterPro" id="IPR001845">
    <property type="entry name" value="HTH_ArsR_DNA-bd_dom"/>
</dbReference>
<dbReference type="PROSITE" id="PS50987">
    <property type="entry name" value="HTH_ARSR_2"/>
    <property type="match status" value="1"/>
</dbReference>
<dbReference type="SUPFAM" id="SSF46785">
    <property type="entry name" value="Winged helix' DNA-binding domain"/>
    <property type="match status" value="1"/>
</dbReference>
<dbReference type="Pfam" id="PF19361">
    <property type="entry name" value="DUF5937"/>
    <property type="match status" value="1"/>
</dbReference>
<feature type="domain" description="HTH arsR-type" evidence="4">
    <location>
        <begin position="240"/>
        <end position="326"/>
    </location>
</feature>
<dbReference type="Gene3D" id="1.10.10.10">
    <property type="entry name" value="Winged helix-like DNA-binding domain superfamily/Winged helix DNA-binding domain"/>
    <property type="match status" value="1"/>
</dbReference>
<dbReference type="PANTHER" id="PTHR43132:SF6">
    <property type="entry name" value="HTH-TYPE TRANSCRIPTIONAL REPRESSOR CZRA"/>
    <property type="match status" value="1"/>
</dbReference>
<dbReference type="AlphaFoldDB" id="A0A9W6H3D1"/>
<accession>A0A9W6H3D1</accession>
<keyword evidence="6" id="KW-1185">Reference proteome</keyword>
<dbReference type="RefSeq" id="WP_271173573.1">
    <property type="nucleotide sequence ID" value="NZ_BSEJ01000009.1"/>
</dbReference>
<proteinExistence type="predicted"/>
<reference evidence="5" key="1">
    <citation type="journal article" date="2014" name="Int. J. Syst. Evol. Microbiol.">
        <title>Complete genome sequence of Corynebacterium casei LMG S-19264T (=DSM 44701T), isolated from a smear-ripened cheese.</title>
        <authorList>
            <consortium name="US DOE Joint Genome Institute (JGI-PGF)"/>
            <person name="Walter F."/>
            <person name="Albersmeier A."/>
            <person name="Kalinowski J."/>
            <person name="Ruckert C."/>
        </authorList>
    </citation>
    <scope>NUCLEOTIDE SEQUENCE</scope>
    <source>
        <strain evidence="5">VKM Ac-1020</strain>
    </source>
</reference>
<keyword evidence="1" id="KW-0805">Transcription regulation</keyword>
<evidence type="ECO:0000256" key="3">
    <source>
        <dbReference type="ARBA" id="ARBA00023163"/>
    </source>
</evidence>
<evidence type="ECO:0000256" key="1">
    <source>
        <dbReference type="ARBA" id="ARBA00023015"/>
    </source>
</evidence>
<dbReference type="InterPro" id="IPR036388">
    <property type="entry name" value="WH-like_DNA-bd_sf"/>
</dbReference>
<dbReference type="PANTHER" id="PTHR43132">
    <property type="entry name" value="ARSENICAL RESISTANCE OPERON REPRESSOR ARSR-RELATED"/>
    <property type="match status" value="1"/>
</dbReference>
<gene>
    <name evidence="5" type="ORF">GCM10017576_19910</name>
</gene>
<dbReference type="Proteomes" id="UP001142462">
    <property type="component" value="Unassembled WGS sequence"/>
</dbReference>
<keyword evidence="2" id="KW-0238">DNA-binding</keyword>
<organism evidence="5 6">
    <name type="scientific">Microbacterium barkeri</name>
    <dbReference type="NCBI Taxonomy" id="33917"/>
    <lineage>
        <taxon>Bacteria</taxon>
        <taxon>Bacillati</taxon>
        <taxon>Actinomycetota</taxon>
        <taxon>Actinomycetes</taxon>
        <taxon>Micrococcales</taxon>
        <taxon>Microbacteriaceae</taxon>
        <taxon>Microbacterium</taxon>
    </lineage>
</organism>
<evidence type="ECO:0000256" key="2">
    <source>
        <dbReference type="ARBA" id="ARBA00023125"/>
    </source>
</evidence>
<keyword evidence="3" id="KW-0804">Transcription</keyword>
<dbReference type="SMART" id="SM00419">
    <property type="entry name" value="HTH_CRP"/>
    <property type="match status" value="1"/>
</dbReference>
<dbReference type="InterPro" id="IPR045981">
    <property type="entry name" value="DUF5937"/>
</dbReference>
<dbReference type="Pfam" id="PF12840">
    <property type="entry name" value="HTH_20"/>
    <property type="match status" value="1"/>
</dbReference>
<dbReference type="InterPro" id="IPR011991">
    <property type="entry name" value="ArsR-like_HTH"/>
</dbReference>
<comment type="caution">
    <text evidence="5">The sequence shown here is derived from an EMBL/GenBank/DDBJ whole genome shotgun (WGS) entry which is preliminary data.</text>
</comment>
<sequence length="326" mass="35727">MHRKLVEFRLRPDDVSAIRFGISPGHELVHAVRSLARPAENPLQWGWLRQARDVVPRPAFELLRTVVGEDGYVPDFLTSEPSWDLDPAEEAARRRRARLPGMQVDLRKRVDRSAGRERTALLRLLDDPHRARAVIAEAADAVWDAVLAPSWSQLERVLRADIVARTRVVTTAGIGAMATALHPAVDWSADSVRVELTRHEETVDCTGRGLVLVPSVFARRCSVITEPPAQPTLFYPALGVAEDWHREGVAHAAALGRLLGEGRLSVLLALREPLSTSAVATATGLAIATASHHLSALRDARLITSRRSGQRMLHARTPLGEALLAG</sequence>
<dbReference type="GO" id="GO:0003700">
    <property type="term" value="F:DNA-binding transcription factor activity"/>
    <property type="evidence" value="ECO:0007669"/>
    <property type="project" value="InterPro"/>
</dbReference>
<evidence type="ECO:0000259" key="4">
    <source>
        <dbReference type="PROSITE" id="PS50987"/>
    </source>
</evidence>
<dbReference type="SMART" id="SM00418">
    <property type="entry name" value="HTH_ARSR"/>
    <property type="match status" value="1"/>
</dbReference>
<evidence type="ECO:0000313" key="5">
    <source>
        <dbReference type="EMBL" id="GLJ61861.1"/>
    </source>
</evidence>
<dbReference type="InterPro" id="IPR036390">
    <property type="entry name" value="WH_DNA-bd_sf"/>
</dbReference>
<dbReference type="GO" id="GO:0003677">
    <property type="term" value="F:DNA binding"/>
    <property type="evidence" value="ECO:0007669"/>
    <property type="project" value="UniProtKB-KW"/>
</dbReference>
<protein>
    <submittedName>
        <fullName evidence="5">ArsR family transcriptional regulator</fullName>
    </submittedName>
</protein>